<dbReference type="PANTHER" id="PTHR34107:SF4">
    <property type="entry name" value="SLL1222 PROTEIN"/>
    <property type="match status" value="1"/>
</dbReference>
<protein>
    <recommendedName>
        <fullName evidence="1">Putative restriction endonuclease domain-containing protein</fullName>
    </recommendedName>
</protein>
<dbReference type="Pfam" id="PF05685">
    <property type="entry name" value="Uma2"/>
    <property type="match status" value="1"/>
</dbReference>
<gene>
    <name evidence="2" type="ORF">CAAU_0733</name>
</gene>
<dbReference type="Gene3D" id="3.90.1570.10">
    <property type="entry name" value="tt1808, chain A"/>
    <property type="match status" value="1"/>
</dbReference>
<sequence length="183" mass="21500">MDIQRDLYISFEEYLTIAETERAEYIDGRVFLQASPTFEHQNIIGKLYIKLMEFFKEKNCIPIISPFDVILEREREKNVVQPDLTVICNKENITSSGFKGVPELIIEVLSPSTASKDYIFKMNLYMRFGVKEYWIVNPKSKTIEIFTINEEGFYDMPLTYSINDVANSQIFTDLKVELREIFF</sequence>
<accession>I7LIB5</accession>
<reference evidence="2 3" key="1">
    <citation type="journal article" date="2011" name="J. Bacteriol.">
        <title>Draft genome sequence of Caloramator australicus strain RC3T, a thermoanaerobe from the Great Artesian Basin of Australia.</title>
        <authorList>
            <person name="Ogg C.D."/>
            <person name="Patel B.K.C."/>
        </authorList>
    </citation>
    <scope>NUCLEOTIDE SEQUENCE [LARGE SCALE GENOMIC DNA]</scope>
    <source>
        <strain evidence="2 3">RC3</strain>
    </source>
</reference>
<dbReference type="OrthoDB" id="9808428at2"/>
<dbReference type="AlphaFoldDB" id="I7LIB5"/>
<evidence type="ECO:0000259" key="1">
    <source>
        <dbReference type="Pfam" id="PF05685"/>
    </source>
</evidence>
<dbReference type="InterPro" id="IPR011335">
    <property type="entry name" value="Restrct_endonuc-II-like"/>
</dbReference>
<organism evidence="2 3">
    <name type="scientific">Caloramator australicus RC3</name>
    <dbReference type="NCBI Taxonomy" id="857293"/>
    <lineage>
        <taxon>Bacteria</taxon>
        <taxon>Bacillati</taxon>
        <taxon>Bacillota</taxon>
        <taxon>Clostridia</taxon>
        <taxon>Eubacteriales</taxon>
        <taxon>Clostridiaceae</taxon>
        <taxon>Caloramator</taxon>
    </lineage>
</organism>
<proteinExistence type="predicted"/>
<keyword evidence="3" id="KW-1185">Reference proteome</keyword>
<evidence type="ECO:0000313" key="2">
    <source>
        <dbReference type="EMBL" id="CCJ32817.1"/>
    </source>
</evidence>
<dbReference type="Proteomes" id="UP000007652">
    <property type="component" value="Unassembled WGS sequence"/>
</dbReference>
<dbReference type="CDD" id="cd06260">
    <property type="entry name" value="DUF820-like"/>
    <property type="match status" value="1"/>
</dbReference>
<dbReference type="EMBL" id="CAKP01000035">
    <property type="protein sequence ID" value="CCJ32817.1"/>
    <property type="molecule type" value="Genomic_DNA"/>
</dbReference>
<name>I7LIB5_9CLOT</name>
<evidence type="ECO:0000313" key="3">
    <source>
        <dbReference type="Proteomes" id="UP000007652"/>
    </source>
</evidence>
<dbReference type="eggNOG" id="COG4636">
    <property type="taxonomic scope" value="Bacteria"/>
</dbReference>
<dbReference type="STRING" id="857293.CAAU_0733"/>
<dbReference type="RefSeq" id="WP_008908093.1">
    <property type="nucleotide sequence ID" value="NZ_CAKP01000035.1"/>
</dbReference>
<feature type="domain" description="Putative restriction endonuclease" evidence="1">
    <location>
        <begin position="11"/>
        <end position="169"/>
    </location>
</feature>
<dbReference type="InterPro" id="IPR012296">
    <property type="entry name" value="Nuclease_put_TT1808"/>
</dbReference>
<dbReference type="PANTHER" id="PTHR34107">
    <property type="entry name" value="SLL0198 PROTEIN-RELATED"/>
    <property type="match status" value="1"/>
</dbReference>
<dbReference type="InterPro" id="IPR008538">
    <property type="entry name" value="Uma2"/>
</dbReference>
<comment type="caution">
    <text evidence="2">The sequence shown here is derived from an EMBL/GenBank/DDBJ whole genome shotgun (WGS) entry which is preliminary data.</text>
</comment>
<dbReference type="SUPFAM" id="SSF52980">
    <property type="entry name" value="Restriction endonuclease-like"/>
    <property type="match status" value="1"/>
</dbReference>